<keyword evidence="2" id="KW-1185">Reference proteome</keyword>
<reference evidence="1 2" key="1">
    <citation type="submission" date="2016-10" db="EMBL/GenBank/DDBJ databases">
        <authorList>
            <person name="de Groot N.N."/>
        </authorList>
    </citation>
    <scope>NUCLEOTIDE SEQUENCE [LARGE SCALE GENOMIC DNA]</scope>
    <source>
        <strain evidence="1 2">ATCC 700224</strain>
    </source>
</reference>
<sequence>MRRIFRVSERVLGRRPARPGLGPRRASRTLAILLLGPLGLAACTSTTDVSDPPVEAMANPLLRKAAWFSFLNGDDIRARCHAAAPDHLRLVHNANYSRQVRIYDIMAASPDRPDGPAPGTLSLTTRVIGGPTDRWLVDAGDPSSLFAPWAGQASQTVLAQRVMSVLRISLARDGLSRPAPAGTEVFSQNYWWLAVGCLDGEMRFQVWARPFRGYPDRGYDDLTFPAVLLARDGSGVPFRTPADEPAHANPAVMDRDAASREVRFRLSVGPDGLNP</sequence>
<evidence type="ECO:0000313" key="2">
    <source>
        <dbReference type="Proteomes" id="UP000199412"/>
    </source>
</evidence>
<proteinExistence type="predicted"/>
<dbReference type="EMBL" id="FNAP01000006">
    <property type="protein sequence ID" value="SDE38582.1"/>
    <property type="molecule type" value="Genomic_DNA"/>
</dbReference>
<dbReference type="OrthoDB" id="7341703at2"/>
<dbReference type="RefSeq" id="WP_092785564.1">
    <property type="nucleotide sequence ID" value="NZ_FNAP01000006.1"/>
</dbReference>
<gene>
    <name evidence="1" type="ORF">SAMN05421720_10673</name>
</gene>
<dbReference type="AlphaFoldDB" id="A0A1G7CGS5"/>
<dbReference type="Proteomes" id="UP000199412">
    <property type="component" value="Unassembled WGS sequence"/>
</dbReference>
<evidence type="ECO:0000313" key="1">
    <source>
        <dbReference type="EMBL" id="SDE38582.1"/>
    </source>
</evidence>
<protein>
    <submittedName>
        <fullName evidence="1">Uncharacterized protein</fullName>
    </submittedName>
</protein>
<name>A0A1G7CGS5_9PROT</name>
<accession>A0A1G7CGS5</accession>
<organism evidence="1 2">
    <name type="scientific">Rhodospira trueperi</name>
    <dbReference type="NCBI Taxonomy" id="69960"/>
    <lineage>
        <taxon>Bacteria</taxon>
        <taxon>Pseudomonadati</taxon>
        <taxon>Pseudomonadota</taxon>
        <taxon>Alphaproteobacteria</taxon>
        <taxon>Rhodospirillales</taxon>
        <taxon>Rhodospirillaceae</taxon>
        <taxon>Rhodospira</taxon>
    </lineage>
</organism>